<gene>
    <name evidence="1" type="ORF">CASFOL_037120</name>
    <name evidence="2" type="ORF">CASFOL_037121</name>
</gene>
<name>A0ABD3BNN8_9LAMI</name>
<accession>A0ABD3BNN8</accession>
<dbReference type="AlphaFoldDB" id="A0ABD3BNN8"/>
<keyword evidence="3" id="KW-1185">Reference proteome</keyword>
<dbReference type="EMBL" id="JAVIJP010000070">
    <property type="protein sequence ID" value="KAL3618892.1"/>
    <property type="molecule type" value="Genomic_DNA"/>
</dbReference>
<dbReference type="Proteomes" id="UP001632038">
    <property type="component" value="Unassembled WGS sequence"/>
</dbReference>
<dbReference type="EMBL" id="JAVIJP010000070">
    <property type="protein sequence ID" value="KAL3618893.1"/>
    <property type="molecule type" value="Genomic_DNA"/>
</dbReference>
<organism evidence="1 3">
    <name type="scientific">Castilleja foliolosa</name>
    <dbReference type="NCBI Taxonomy" id="1961234"/>
    <lineage>
        <taxon>Eukaryota</taxon>
        <taxon>Viridiplantae</taxon>
        <taxon>Streptophyta</taxon>
        <taxon>Embryophyta</taxon>
        <taxon>Tracheophyta</taxon>
        <taxon>Spermatophyta</taxon>
        <taxon>Magnoliopsida</taxon>
        <taxon>eudicotyledons</taxon>
        <taxon>Gunneridae</taxon>
        <taxon>Pentapetalae</taxon>
        <taxon>asterids</taxon>
        <taxon>lamiids</taxon>
        <taxon>Lamiales</taxon>
        <taxon>Orobanchaceae</taxon>
        <taxon>Pedicularideae</taxon>
        <taxon>Castillejinae</taxon>
        <taxon>Castilleja</taxon>
    </lineage>
</organism>
<proteinExistence type="predicted"/>
<comment type="caution">
    <text evidence="1">The sequence shown here is derived from an EMBL/GenBank/DDBJ whole genome shotgun (WGS) entry which is preliminary data.</text>
</comment>
<reference evidence="1" key="2">
    <citation type="submission" date="2024-11" db="EMBL/GenBank/DDBJ databases">
        <authorList>
            <person name="Burger M."/>
            <person name="Chory J."/>
        </authorList>
    </citation>
    <scope>NUCLEOTIDE SEQUENCE</scope>
    <source>
        <strain evidence="1">Tecolote</strain>
        <tissue evidence="1">Flower</tissue>
    </source>
</reference>
<evidence type="ECO:0000313" key="3">
    <source>
        <dbReference type="Proteomes" id="UP001632038"/>
    </source>
</evidence>
<reference evidence="2 3" key="1">
    <citation type="journal article" date="2024" name="IScience">
        <title>Strigolactones Initiate the Formation of Haustorium-like Structures in Castilleja.</title>
        <authorList>
            <person name="Buerger M."/>
            <person name="Peterson D."/>
            <person name="Chory J."/>
        </authorList>
    </citation>
    <scope>NUCLEOTIDE SEQUENCE [LARGE SCALE GENOMIC DNA]</scope>
    <source>
        <strain evidence="2">Tecolote</strain>
        <tissue evidence="2">Flower</tissue>
    </source>
</reference>
<protein>
    <submittedName>
        <fullName evidence="1">Uncharacterized protein</fullName>
    </submittedName>
</protein>
<evidence type="ECO:0000313" key="2">
    <source>
        <dbReference type="EMBL" id="KAL3618893.1"/>
    </source>
</evidence>
<sequence length="75" mass="8064">MVPLYGLSCCGFVDCLHKLTKMVVLMLRHANGDVDLDGAAKLGWDWRLGAAVWMGTRSSIGIRTAAQCLSPTQGV</sequence>
<evidence type="ECO:0000313" key="1">
    <source>
        <dbReference type="EMBL" id="KAL3618892.1"/>
    </source>
</evidence>